<organism evidence="1 2">
    <name type="scientific">Araneus ventricosus</name>
    <name type="common">Orbweaver spider</name>
    <name type="synonym">Epeira ventricosa</name>
    <dbReference type="NCBI Taxonomy" id="182803"/>
    <lineage>
        <taxon>Eukaryota</taxon>
        <taxon>Metazoa</taxon>
        <taxon>Ecdysozoa</taxon>
        <taxon>Arthropoda</taxon>
        <taxon>Chelicerata</taxon>
        <taxon>Arachnida</taxon>
        <taxon>Araneae</taxon>
        <taxon>Araneomorphae</taxon>
        <taxon>Entelegynae</taxon>
        <taxon>Araneoidea</taxon>
        <taxon>Araneidae</taxon>
        <taxon>Araneus</taxon>
    </lineage>
</organism>
<dbReference type="Proteomes" id="UP000499080">
    <property type="component" value="Unassembled WGS sequence"/>
</dbReference>
<keyword evidence="2" id="KW-1185">Reference proteome</keyword>
<proteinExistence type="predicted"/>
<protein>
    <submittedName>
        <fullName evidence="1">Uncharacterized protein</fullName>
    </submittedName>
</protein>
<reference evidence="1 2" key="1">
    <citation type="journal article" date="2019" name="Sci. Rep.">
        <title>Orb-weaving spider Araneus ventricosus genome elucidates the spidroin gene catalogue.</title>
        <authorList>
            <person name="Kono N."/>
            <person name="Nakamura H."/>
            <person name="Ohtoshi R."/>
            <person name="Moran D.A.P."/>
            <person name="Shinohara A."/>
            <person name="Yoshida Y."/>
            <person name="Fujiwara M."/>
            <person name="Mori M."/>
            <person name="Tomita M."/>
            <person name="Arakawa K."/>
        </authorList>
    </citation>
    <scope>NUCLEOTIDE SEQUENCE [LARGE SCALE GENOMIC DNA]</scope>
</reference>
<gene>
    <name evidence="1" type="ORF">AVEN_8351_1</name>
</gene>
<evidence type="ECO:0000313" key="1">
    <source>
        <dbReference type="EMBL" id="GBN62609.1"/>
    </source>
</evidence>
<name>A0A4Y2QH43_ARAVE</name>
<sequence>MSHLFYHVYIHRTNKQTDTLPFEGFTRRTGSTSALPKHPGHLNGSRCNSSSTQAGVLVAHQRAAARPLSMEVRTIPGIGTQSPTITIPTGEFPLTYPAATIVCDLLPACIANLCKCCVFPVSCASRFRYIRE</sequence>
<dbReference type="EMBL" id="BGPR01013866">
    <property type="protein sequence ID" value="GBN62609.1"/>
    <property type="molecule type" value="Genomic_DNA"/>
</dbReference>
<dbReference type="AlphaFoldDB" id="A0A4Y2QH43"/>
<accession>A0A4Y2QH43</accession>
<evidence type="ECO:0000313" key="2">
    <source>
        <dbReference type="Proteomes" id="UP000499080"/>
    </source>
</evidence>
<comment type="caution">
    <text evidence="1">The sequence shown here is derived from an EMBL/GenBank/DDBJ whole genome shotgun (WGS) entry which is preliminary data.</text>
</comment>